<organism evidence="2 3">
    <name type="scientific">Sistotremastrum suecicum HHB10207 ss-3</name>
    <dbReference type="NCBI Taxonomy" id="1314776"/>
    <lineage>
        <taxon>Eukaryota</taxon>
        <taxon>Fungi</taxon>
        <taxon>Dikarya</taxon>
        <taxon>Basidiomycota</taxon>
        <taxon>Agaricomycotina</taxon>
        <taxon>Agaricomycetes</taxon>
        <taxon>Sistotremastrales</taxon>
        <taxon>Sistotremastraceae</taxon>
        <taxon>Sistotremastrum</taxon>
    </lineage>
</organism>
<feature type="domain" description="DUF6593" evidence="1">
    <location>
        <begin position="14"/>
        <end position="171"/>
    </location>
</feature>
<keyword evidence="3" id="KW-1185">Reference proteome</keyword>
<reference evidence="2 3" key="1">
    <citation type="journal article" date="2016" name="Mol. Biol. Evol.">
        <title>Comparative Genomics of Early-Diverging Mushroom-Forming Fungi Provides Insights into the Origins of Lignocellulose Decay Capabilities.</title>
        <authorList>
            <person name="Nagy L.G."/>
            <person name="Riley R."/>
            <person name="Tritt A."/>
            <person name="Adam C."/>
            <person name="Daum C."/>
            <person name="Floudas D."/>
            <person name="Sun H."/>
            <person name="Yadav J.S."/>
            <person name="Pangilinan J."/>
            <person name="Larsson K.H."/>
            <person name="Matsuura K."/>
            <person name="Barry K."/>
            <person name="Labutti K."/>
            <person name="Kuo R."/>
            <person name="Ohm R.A."/>
            <person name="Bhattacharya S.S."/>
            <person name="Shirouzu T."/>
            <person name="Yoshinaga Y."/>
            <person name="Martin F.M."/>
            <person name="Grigoriev I.V."/>
            <person name="Hibbett D.S."/>
        </authorList>
    </citation>
    <scope>NUCLEOTIDE SEQUENCE [LARGE SCALE GENOMIC DNA]</scope>
    <source>
        <strain evidence="2 3">HHB10207 ss-3</strain>
    </source>
</reference>
<dbReference type="Proteomes" id="UP000076798">
    <property type="component" value="Unassembled WGS sequence"/>
</dbReference>
<protein>
    <recommendedName>
        <fullName evidence="1">DUF6593 domain-containing protein</fullName>
    </recommendedName>
</protein>
<dbReference type="OrthoDB" id="3256331at2759"/>
<evidence type="ECO:0000313" key="3">
    <source>
        <dbReference type="Proteomes" id="UP000076798"/>
    </source>
</evidence>
<dbReference type="EMBL" id="KV428113">
    <property type="protein sequence ID" value="KZT36245.1"/>
    <property type="molecule type" value="Genomic_DNA"/>
</dbReference>
<dbReference type="AlphaFoldDB" id="A0A166BD62"/>
<evidence type="ECO:0000313" key="2">
    <source>
        <dbReference type="EMBL" id="KZT36245.1"/>
    </source>
</evidence>
<sequence>MSTITPTCLIFLEDNPSNTLIYIDSELDAGSNPLYTVKTYFSDKQVTTVVEKDGTGQIASLEWRESTSDVVHLPPLEAVSLRDWMKPSLIPFNRSVSFVDHHERKYNWKGNGPGEQLSLWTKEVTDGPIARFEPSHRWQPGKKAQLRLAPRATEIQDLVVVSFLFLEKHRRTNENSHLTRTAARGAAGAGLM</sequence>
<evidence type="ECO:0000259" key="1">
    <source>
        <dbReference type="Pfam" id="PF20236"/>
    </source>
</evidence>
<dbReference type="Pfam" id="PF20236">
    <property type="entry name" value="DUF6593"/>
    <property type="match status" value="1"/>
</dbReference>
<gene>
    <name evidence="2" type="ORF">SISSUDRAFT_1063826</name>
</gene>
<accession>A0A166BD62</accession>
<dbReference type="InterPro" id="IPR046528">
    <property type="entry name" value="DUF6593"/>
</dbReference>
<proteinExistence type="predicted"/>
<name>A0A166BD62_9AGAM</name>